<sequence>MMRDNNIHAISRQNRLYTRTTSSKISRNDVDDPQFKKLSWLRSQIIGQNVDFISPFGKRILTYADHTASGRSLYYIEDYIINNVLPFYGNTHTSDSYVGYRTTKVVNKATSYIKKCLGGGEDDALLFCGSGTTSAIKKLQEIMGITVPSIMRKRIIKCLGKEERWVVFVGPFEHHSNILSWRESLAEVVEIGLNEDGLLDMEALEKKLEFYRSRGSNKRPILGSFSACSNVTGICSDTRGIARLFHQFGGFACFDYAASGPYTKIDMRSSEIDGYDAIFISPHKFIGGPGSPGILLVNKALYRLKSSPPSTCGGGTVAYVNGFNAKDTLYADNIEEREDAGTPAITQKIRAALAFWVKEYIGYEIIQNKEQSHIKQALNKLLQNPNIKVLGNTTSKREAILSFLVYPSSPNSPLSPLANVASMNRGDLKGRPEAFTYINRKPLHGPFVAKILNDLFGIQARGGCACAGPYGHSLLNVDESQSLAIRSTIKKGHNGVKPGWTRISLPYYMSNEEFEFILEAVQFISIYGQRFLPLYHFNWNSGEWTFNKKMANGNMLLTKRIIDNLPTCDSSSVSINSSHKASRNETLRFEYIKYLETAKLLADCLPEFPPPRYIPKEIDPDLVYFRV</sequence>
<gene>
    <name evidence="3" type="ORF">LIER_36906</name>
</gene>
<evidence type="ECO:0000313" key="4">
    <source>
        <dbReference type="Proteomes" id="UP001454036"/>
    </source>
</evidence>
<dbReference type="InterPro" id="IPR015422">
    <property type="entry name" value="PyrdxlP-dep_Trfase_small"/>
</dbReference>
<dbReference type="InterPro" id="IPR015421">
    <property type="entry name" value="PyrdxlP-dep_Trfase_major"/>
</dbReference>
<dbReference type="EMBL" id="BAABME010017235">
    <property type="protein sequence ID" value="GAA0149313.1"/>
    <property type="molecule type" value="Genomic_DNA"/>
</dbReference>
<name>A0AAV3PGL9_LITER</name>
<proteinExistence type="predicted"/>
<dbReference type="PANTHER" id="PTHR43586">
    <property type="entry name" value="CYSTEINE DESULFURASE"/>
    <property type="match status" value="1"/>
</dbReference>
<dbReference type="PANTHER" id="PTHR43586:SF8">
    <property type="entry name" value="CYSTEINE DESULFURASE 1, CHLOROPLASTIC"/>
    <property type="match status" value="1"/>
</dbReference>
<comment type="caution">
    <text evidence="3">The sequence shown here is derived from an EMBL/GenBank/DDBJ whole genome shotgun (WGS) entry which is preliminary data.</text>
</comment>
<dbReference type="InterPro" id="IPR015424">
    <property type="entry name" value="PyrdxlP-dep_Trfase"/>
</dbReference>
<accession>A0AAV3PGL9</accession>
<keyword evidence="1" id="KW-0663">Pyridoxal phosphate</keyword>
<dbReference type="Pfam" id="PF00266">
    <property type="entry name" value="Aminotran_5"/>
    <property type="match status" value="1"/>
</dbReference>
<evidence type="ECO:0000313" key="3">
    <source>
        <dbReference type="EMBL" id="GAA0149313.1"/>
    </source>
</evidence>
<dbReference type="Proteomes" id="UP001454036">
    <property type="component" value="Unassembled WGS sequence"/>
</dbReference>
<evidence type="ECO:0000259" key="2">
    <source>
        <dbReference type="Pfam" id="PF00266"/>
    </source>
</evidence>
<evidence type="ECO:0000256" key="1">
    <source>
        <dbReference type="ARBA" id="ARBA00022898"/>
    </source>
</evidence>
<dbReference type="Gene3D" id="3.90.1150.10">
    <property type="entry name" value="Aspartate Aminotransferase, domain 1"/>
    <property type="match status" value="1"/>
</dbReference>
<keyword evidence="4" id="KW-1185">Reference proteome</keyword>
<reference evidence="3 4" key="1">
    <citation type="submission" date="2024-01" db="EMBL/GenBank/DDBJ databases">
        <title>The complete chloroplast genome sequence of Lithospermum erythrorhizon: insights into the phylogenetic relationship among Boraginaceae species and the maternal lineages of purple gromwells.</title>
        <authorList>
            <person name="Okada T."/>
            <person name="Watanabe K."/>
        </authorList>
    </citation>
    <scope>NUCLEOTIDE SEQUENCE [LARGE SCALE GENOMIC DNA]</scope>
</reference>
<dbReference type="SUPFAM" id="SSF53383">
    <property type="entry name" value="PLP-dependent transferases"/>
    <property type="match status" value="1"/>
</dbReference>
<organism evidence="3 4">
    <name type="scientific">Lithospermum erythrorhizon</name>
    <name type="common">Purple gromwell</name>
    <name type="synonym">Lithospermum officinale var. erythrorhizon</name>
    <dbReference type="NCBI Taxonomy" id="34254"/>
    <lineage>
        <taxon>Eukaryota</taxon>
        <taxon>Viridiplantae</taxon>
        <taxon>Streptophyta</taxon>
        <taxon>Embryophyta</taxon>
        <taxon>Tracheophyta</taxon>
        <taxon>Spermatophyta</taxon>
        <taxon>Magnoliopsida</taxon>
        <taxon>eudicotyledons</taxon>
        <taxon>Gunneridae</taxon>
        <taxon>Pentapetalae</taxon>
        <taxon>asterids</taxon>
        <taxon>lamiids</taxon>
        <taxon>Boraginales</taxon>
        <taxon>Boraginaceae</taxon>
        <taxon>Boraginoideae</taxon>
        <taxon>Lithospermeae</taxon>
        <taxon>Lithospermum</taxon>
    </lineage>
</organism>
<protein>
    <recommendedName>
        <fullName evidence="2">Aminotransferase class V domain-containing protein</fullName>
    </recommendedName>
</protein>
<dbReference type="AlphaFoldDB" id="A0AAV3PGL9"/>
<dbReference type="Gene3D" id="3.40.640.10">
    <property type="entry name" value="Type I PLP-dependent aspartate aminotransferase-like (Major domain)"/>
    <property type="match status" value="1"/>
</dbReference>
<dbReference type="InterPro" id="IPR000192">
    <property type="entry name" value="Aminotrans_V_dom"/>
</dbReference>
<feature type="domain" description="Aminotransferase class V" evidence="2">
    <location>
        <begin position="79"/>
        <end position="405"/>
    </location>
</feature>